<keyword evidence="3" id="KW-1185">Reference proteome</keyword>
<reference evidence="2 3" key="1">
    <citation type="submission" date="2024-08" db="EMBL/GenBank/DDBJ databases">
        <title>Gnathostoma spinigerum genome.</title>
        <authorList>
            <person name="Gonzalez-Bertolin B."/>
            <person name="Monzon S."/>
            <person name="Zaballos A."/>
            <person name="Jimenez P."/>
            <person name="Dekumyoy P."/>
            <person name="Varona S."/>
            <person name="Cuesta I."/>
            <person name="Sumanam S."/>
            <person name="Adisakwattana P."/>
            <person name="Gasser R.B."/>
            <person name="Hernandez-Gonzalez A."/>
            <person name="Young N.D."/>
            <person name="Perteguer M.J."/>
        </authorList>
    </citation>
    <scope>NUCLEOTIDE SEQUENCE [LARGE SCALE GENOMIC DNA]</scope>
    <source>
        <strain evidence="2">AL3</strain>
        <tissue evidence="2">Liver</tissue>
    </source>
</reference>
<dbReference type="EMBL" id="JBGFUD010006885">
    <property type="protein sequence ID" value="MFH4981263.1"/>
    <property type="molecule type" value="Genomic_DNA"/>
</dbReference>
<gene>
    <name evidence="2" type="ORF">AB6A40_007972</name>
</gene>
<organism evidence="2 3">
    <name type="scientific">Gnathostoma spinigerum</name>
    <dbReference type="NCBI Taxonomy" id="75299"/>
    <lineage>
        <taxon>Eukaryota</taxon>
        <taxon>Metazoa</taxon>
        <taxon>Ecdysozoa</taxon>
        <taxon>Nematoda</taxon>
        <taxon>Chromadorea</taxon>
        <taxon>Rhabditida</taxon>
        <taxon>Spirurina</taxon>
        <taxon>Gnathostomatomorpha</taxon>
        <taxon>Gnathostomatoidea</taxon>
        <taxon>Gnathostomatidae</taxon>
        <taxon>Gnathostoma</taxon>
    </lineage>
</organism>
<comment type="caution">
    <text evidence="2">The sequence shown here is derived from an EMBL/GenBank/DDBJ whole genome shotgun (WGS) entry which is preliminary data.</text>
</comment>
<dbReference type="PANTHER" id="PTHR38553">
    <property type="entry name" value="PROTEIN CBG19621"/>
    <property type="match status" value="1"/>
</dbReference>
<sequence length="163" mass="19069">MFHHDCLFCFHLDGDEVTHEFPWWPIIFGFPSNITGNRTLDVFHKNCVNDFDPVACTRSGLLSLLSLVTALFCAVRIFELHSPVQTNYHKLFVFYVLFLQSLLGSLEWLFGWKTQLALFSLYTRALALLIICHLYFTVACRVMNWTHDSTRRYLFSSPYFSLI</sequence>
<keyword evidence="1" id="KW-0812">Transmembrane</keyword>
<dbReference type="AlphaFoldDB" id="A0ABD6EMT4"/>
<protein>
    <submittedName>
        <fullName evidence="2">Uncharacterized protein</fullName>
    </submittedName>
</protein>
<accession>A0ABD6EMT4</accession>
<feature type="transmembrane region" description="Helical" evidence="1">
    <location>
        <begin position="91"/>
        <end position="110"/>
    </location>
</feature>
<evidence type="ECO:0000313" key="3">
    <source>
        <dbReference type="Proteomes" id="UP001608902"/>
    </source>
</evidence>
<keyword evidence="1" id="KW-0472">Membrane</keyword>
<evidence type="ECO:0000313" key="2">
    <source>
        <dbReference type="EMBL" id="MFH4981263.1"/>
    </source>
</evidence>
<evidence type="ECO:0000256" key="1">
    <source>
        <dbReference type="SAM" id="Phobius"/>
    </source>
</evidence>
<proteinExistence type="predicted"/>
<dbReference type="PANTHER" id="PTHR38553:SF1">
    <property type="entry name" value="G PROTEIN-COUPLED RECEPTOR"/>
    <property type="match status" value="1"/>
</dbReference>
<name>A0ABD6EMT4_9BILA</name>
<feature type="transmembrane region" description="Helical" evidence="1">
    <location>
        <begin position="116"/>
        <end position="136"/>
    </location>
</feature>
<keyword evidence="1" id="KW-1133">Transmembrane helix</keyword>
<feature type="transmembrane region" description="Helical" evidence="1">
    <location>
        <begin position="60"/>
        <end position="79"/>
    </location>
</feature>
<dbReference type="Proteomes" id="UP001608902">
    <property type="component" value="Unassembled WGS sequence"/>
</dbReference>